<name>X1HW07_9ZZZZ</name>
<organism evidence="7">
    <name type="scientific">marine sediment metagenome</name>
    <dbReference type="NCBI Taxonomy" id="412755"/>
    <lineage>
        <taxon>unclassified sequences</taxon>
        <taxon>metagenomes</taxon>
        <taxon>ecological metagenomes</taxon>
    </lineage>
</organism>
<dbReference type="Gene3D" id="1.10.520.20">
    <property type="entry name" value="N-terminal domain of the delta subunit of the F1F0-ATP synthase"/>
    <property type="match status" value="1"/>
</dbReference>
<keyword evidence="3" id="KW-0375">Hydrogen ion transport</keyword>
<dbReference type="InterPro" id="IPR026015">
    <property type="entry name" value="ATP_synth_OSCP/delta_N_sf"/>
</dbReference>
<gene>
    <name evidence="7" type="ORF">S03H2_32712</name>
</gene>
<evidence type="ECO:0000313" key="7">
    <source>
        <dbReference type="EMBL" id="GAH57989.1"/>
    </source>
</evidence>
<keyword evidence="2" id="KW-0813">Transport</keyword>
<dbReference type="GO" id="GO:0016020">
    <property type="term" value="C:membrane"/>
    <property type="evidence" value="ECO:0007669"/>
    <property type="project" value="UniProtKB-SubCell"/>
</dbReference>
<comment type="caution">
    <text evidence="7">The sequence shown here is derived from an EMBL/GenBank/DDBJ whole genome shotgun (WGS) entry which is preliminary data.</text>
</comment>
<dbReference type="AlphaFoldDB" id="X1HW07"/>
<reference evidence="7" key="1">
    <citation type="journal article" date="2014" name="Front. Microbiol.">
        <title>High frequency of phylogenetically diverse reductive dehalogenase-homologous genes in deep subseafloor sedimentary metagenomes.</title>
        <authorList>
            <person name="Kawai M."/>
            <person name="Futagami T."/>
            <person name="Toyoda A."/>
            <person name="Takaki Y."/>
            <person name="Nishi S."/>
            <person name="Hori S."/>
            <person name="Arai W."/>
            <person name="Tsubouchi T."/>
            <person name="Morono Y."/>
            <person name="Uchiyama I."/>
            <person name="Ito T."/>
            <person name="Fujiyama A."/>
            <person name="Inagaki F."/>
            <person name="Takami H."/>
        </authorList>
    </citation>
    <scope>NUCLEOTIDE SEQUENCE</scope>
    <source>
        <strain evidence="7">Expedition CK06-06</strain>
    </source>
</reference>
<feature type="non-terminal residue" evidence="7">
    <location>
        <position position="40"/>
    </location>
</feature>
<accession>X1HW07</accession>
<dbReference type="SUPFAM" id="SSF47928">
    <property type="entry name" value="N-terminal domain of the delta subunit of the F1F0-ATP synthase"/>
    <property type="match status" value="1"/>
</dbReference>
<dbReference type="Pfam" id="PF00213">
    <property type="entry name" value="OSCP"/>
    <property type="match status" value="1"/>
</dbReference>
<sequence>MARRVYAKRYSQAVFNIALEKDELDRWQSDLRKIASLGED</sequence>
<comment type="subcellular location">
    <subcellularLocation>
        <location evidence="1">Membrane</location>
    </subcellularLocation>
</comment>
<evidence type="ECO:0000256" key="3">
    <source>
        <dbReference type="ARBA" id="ARBA00022781"/>
    </source>
</evidence>
<evidence type="ECO:0000256" key="1">
    <source>
        <dbReference type="ARBA" id="ARBA00004370"/>
    </source>
</evidence>
<evidence type="ECO:0000256" key="5">
    <source>
        <dbReference type="ARBA" id="ARBA00023136"/>
    </source>
</evidence>
<evidence type="ECO:0000256" key="6">
    <source>
        <dbReference type="ARBA" id="ARBA00023310"/>
    </source>
</evidence>
<proteinExistence type="predicted"/>
<evidence type="ECO:0008006" key="8">
    <source>
        <dbReference type="Google" id="ProtNLM"/>
    </source>
</evidence>
<evidence type="ECO:0000256" key="2">
    <source>
        <dbReference type="ARBA" id="ARBA00022448"/>
    </source>
</evidence>
<evidence type="ECO:0000256" key="4">
    <source>
        <dbReference type="ARBA" id="ARBA00023065"/>
    </source>
</evidence>
<keyword evidence="6" id="KW-0066">ATP synthesis</keyword>
<protein>
    <recommendedName>
        <fullName evidence="8">ATP synthase subunit delta</fullName>
    </recommendedName>
</protein>
<dbReference type="EMBL" id="BARU01019881">
    <property type="protein sequence ID" value="GAH57989.1"/>
    <property type="molecule type" value="Genomic_DNA"/>
</dbReference>
<dbReference type="InterPro" id="IPR000711">
    <property type="entry name" value="ATPase_OSCP/dsu"/>
</dbReference>
<keyword evidence="4" id="KW-0406">Ion transport</keyword>
<dbReference type="GO" id="GO:0046933">
    <property type="term" value="F:proton-transporting ATP synthase activity, rotational mechanism"/>
    <property type="evidence" value="ECO:0007669"/>
    <property type="project" value="InterPro"/>
</dbReference>
<keyword evidence="5" id="KW-0472">Membrane</keyword>